<dbReference type="AlphaFoldDB" id="A0A9N9IXC0"/>
<evidence type="ECO:0000313" key="1">
    <source>
        <dbReference type="EMBL" id="CAG8751936.1"/>
    </source>
</evidence>
<proteinExistence type="predicted"/>
<protein>
    <submittedName>
        <fullName evidence="1">2145_t:CDS:1</fullName>
    </submittedName>
</protein>
<name>A0A9N9IXC0_FUNMO</name>
<dbReference type="EMBL" id="CAJVPP010025553">
    <property type="protein sequence ID" value="CAG8751936.1"/>
    <property type="molecule type" value="Genomic_DNA"/>
</dbReference>
<keyword evidence="2" id="KW-1185">Reference proteome</keyword>
<reference evidence="1" key="1">
    <citation type="submission" date="2021-06" db="EMBL/GenBank/DDBJ databases">
        <authorList>
            <person name="Kallberg Y."/>
            <person name="Tangrot J."/>
            <person name="Rosling A."/>
        </authorList>
    </citation>
    <scope>NUCLEOTIDE SEQUENCE</scope>
    <source>
        <strain evidence="1">87-6 pot B 2015</strain>
    </source>
</reference>
<comment type="caution">
    <text evidence="1">The sequence shown here is derived from an EMBL/GenBank/DDBJ whole genome shotgun (WGS) entry which is preliminary data.</text>
</comment>
<gene>
    <name evidence="1" type="ORF">FMOSSE_LOCUS16695</name>
</gene>
<sequence>LLLRNDDKYIFESENAVILSIFSNQKEIIKELSPYYCNYLLSAYPTKVDAKQLRVAYTTVIKSLSEVDDVLAWLYSHPEISNHAEGS</sequence>
<feature type="non-terminal residue" evidence="1">
    <location>
        <position position="87"/>
    </location>
</feature>
<feature type="non-terminal residue" evidence="1">
    <location>
        <position position="1"/>
    </location>
</feature>
<accession>A0A9N9IXC0</accession>
<dbReference type="Proteomes" id="UP000789375">
    <property type="component" value="Unassembled WGS sequence"/>
</dbReference>
<evidence type="ECO:0000313" key="2">
    <source>
        <dbReference type="Proteomes" id="UP000789375"/>
    </source>
</evidence>
<organism evidence="1 2">
    <name type="scientific">Funneliformis mosseae</name>
    <name type="common">Endomycorrhizal fungus</name>
    <name type="synonym">Glomus mosseae</name>
    <dbReference type="NCBI Taxonomy" id="27381"/>
    <lineage>
        <taxon>Eukaryota</taxon>
        <taxon>Fungi</taxon>
        <taxon>Fungi incertae sedis</taxon>
        <taxon>Mucoromycota</taxon>
        <taxon>Glomeromycotina</taxon>
        <taxon>Glomeromycetes</taxon>
        <taxon>Glomerales</taxon>
        <taxon>Glomeraceae</taxon>
        <taxon>Funneliformis</taxon>
    </lineage>
</organism>